<reference evidence="15" key="1">
    <citation type="journal article" date="2014" name="PLoS ONE">
        <title>Transcriptome-Based Identification of ABC Transporters in the Western Tarnished Plant Bug Lygus hesperus.</title>
        <authorList>
            <person name="Hull J.J."/>
            <person name="Chaney K."/>
            <person name="Geib S.M."/>
            <person name="Fabrick J.A."/>
            <person name="Brent C.S."/>
            <person name="Walsh D."/>
            <person name="Lavine L.C."/>
        </authorList>
    </citation>
    <scope>NUCLEOTIDE SEQUENCE</scope>
</reference>
<feature type="domain" description="Ig-like" evidence="13">
    <location>
        <begin position="428"/>
        <end position="517"/>
    </location>
</feature>
<protein>
    <submittedName>
        <fullName evidence="15">Fasciclin-2</fullName>
    </submittedName>
</protein>
<dbReference type="PROSITE" id="PS50853">
    <property type="entry name" value="FN3"/>
    <property type="match status" value="1"/>
</dbReference>
<evidence type="ECO:0000256" key="7">
    <source>
        <dbReference type="ARBA" id="ARBA00023136"/>
    </source>
</evidence>
<feature type="domain" description="Fibronectin type-III" evidence="14">
    <location>
        <begin position="552"/>
        <end position="649"/>
    </location>
</feature>
<dbReference type="PANTHER" id="PTHR44170:SF56">
    <property type="entry name" value="FIBRONECTIN TYPE-III DOMAIN-CONTAINING PROTEIN"/>
    <property type="match status" value="1"/>
</dbReference>
<dbReference type="GO" id="GO:0005886">
    <property type="term" value="C:plasma membrane"/>
    <property type="evidence" value="ECO:0007669"/>
    <property type="project" value="UniProtKB-ARBA"/>
</dbReference>
<accession>A0A0A9ZJ84</accession>
<dbReference type="GO" id="GO:0030154">
    <property type="term" value="P:cell differentiation"/>
    <property type="evidence" value="ECO:0007669"/>
    <property type="project" value="UniProtKB-ARBA"/>
</dbReference>
<dbReference type="InterPro" id="IPR003599">
    <property type="entry name" value="Ig_sub"/>
</dbReference>
<keyword evidence="9" id="KW-0325">Glycoprotein</keyword>
<dbReference type="SUPFAM" id="SSF48726">
    <property type="entry name" value="Immunoglobulin"/>
    <property type="match status" value="5"/>
</dbReference>
<evidence type="ECO:0000256" key="10">
    <source>
        <dbReference type="ARBA" id="ARBA00023319"/>
    </source>
</evidence>
<dbReference type="Pfam" id="PF00047">
    <property type="entry name" value="ig"/>
    <property type="match status" value="1"/>
</dbReference>
<dbReference type="SMART" id="SM00408">
    <property type="entry name" value="IGc2"/>
    <property type="match status" value="5"/>
</dbReference>
<dbReference type="SMART" id="SM00409">
    <property type="entry name" value="IG"/>
    <property type="match status" value="5"/>
</dbReference>
<evidence type="ECO:0000256" key="12">
    <source>
        <dbReference type="SAM" id="SignalP"/>
    </source>
</evidence>
<dbReference type="InterPro" id="IPR036116">
    <property type="entry name" value="FN3_sf"/>
</dbReference>
<dbReference type="InterPro" id="IPR009138">
    <property type="entry name" value="Neural_cell_adh"/>
</dbReference>
<dbReference type="FunFam" id="2.60.40.10:FF:000032">
    <property type="entry name" value="palladin isoform X1"/>
    <property type="match status" value="2"/>
</dbReference>
<evidence type="ECO:0000313" key="15">
    <source>
        <dbReference type="EMBL" id="JAG43345.1"/>
    </source>
</evidence>
<dbReference type="InterPro" id="IPR013783">
    <property type="entry name" value="Ig-like_fold"/>
</dbReference>
<dbReference type="InterPro" id="IPR003598">
    <property type="entry name" value="Ig_sub2"/>
</dbReference>
<evidence type="ECO:0000256" key="3">
    <source>
        <dbReference type="ARBA" id="ARBA00022729"/>
    </source>
</evidence>
<gene>
    <name evidence="15" type="primary">FAS2_9</name>
    <name evidence="15" type="ORF">CM83_59078</name>
</gene>
<dbReference type="PRINTS" id="PR01838">
    <property type="entry name" value="NCAMFAMILY"/>
</dbReference>
<dbReference type="Pfam" id="PF07679">
    <property type="entry name" value="I-set"/>
    <property type="match status" value="2"/>
</dbReference>
<dbReference type="InterPro" id="IPR013098">
    <property type="entry name" value="Ig_I-set"/>
</dbReference>
<dbReference type="InterPro" id="IPR013151">
    <property type="entry name" value="Immunoglobulin_dom"/>
</dbReference>
<dbReference type="GO" id="GO:0098609">
    <property type="term" value="P:cell-cell adhesion"/>
    <property type="evidence" value="ECO:0007669"/>
    <property type="project" value="TreeGrafter"/>
</dbReference>
<comment type="subcellular location">
    <subcellularLocation>
        <location evidence="1">Membrane</location>
        <topology evidence="1">Single-pass membrane protein</topology>
    </subcellularLocation>
</comment>
<dbReference type="CDD" id="cd00096">
    <property type="entry name" value="Ig"/>
    <property type="match status" value="1"/>
</dbReference>
<organism evidence="15">
    <name type="scientific">Lygus hesperus</name>
    <name type="common">Western plant bug</name>
    <dbReference type="NCBI Taxonomy" id="30085"/>
    <lineage>
        <taxon>Eukaryota</taxon>
        <taxon>Metazoa</taxon>
        <taxon>Ecdysozoa</taxon>
        <taxon>Arthropoda</taxon>
        <taxon>Hexapoda</taxon>
        <taxon>Insecta</taxon>
        <taxon>Pterygota</taxon>
        <taxon>Neoptera</taxon>
        <taxon>Paraneoptera</taxon>
        <taxon>Hemiptera</taxon>
        <taxon>Heteroptera</taxon>
        <taxon>Panheteroptera</taxon>
        <taxon>Cimicomorpha</taxon>
        <taxon>Miridae</taxon>
        <taxon>Mirini</taxon>
        <taxon>Lygus</taxon>
    </lineage>
</organism>
<dbReference type="InterPro" id="IPR003961">
    <property type="entry name" value="FN3_dom"/>
</dbReference>
<keyword evidence="3 12" id="KW-0732">Signal</keyword>
<feature type="domain" description="Ig-like" evidence="13">
    <location>
        <begin position="150"/>
        <end position="215"/>
    </location>
</feature>
<dbReference type="PROSITE" id="PS50835">
    <property type="entry name" value="IG_LIKE"/>
    <property type="match status" value="5"/>
</dbReference>
<keyword evidence="8" id="KW-1015">Disulfide bond</keyword>
<dbReference type="GO" id="GO:0009653">
    <property type="term" value="P:anatomical structure morphogenesis"/>
    <property type="evidence" value="ECO:0007669"/>
    <property type="project" value="UniProtKB-ARBA"/>
</dbReference>
<dbReference type="AlphaFoldDB" id="A0A0A9ZJ84"/>
<keyword evidence="5" id="KW-0130">Cell adhesion</keyword>
<evidence type="ECO:0000256" key="9">
    <source>
        <dbReference type="ARBA" id="ARBA00023180"/>
    </source>
</evidence>
<dbReference type="SMART" id="SM00060">
    <property type="entry name" value="FN3"/>
    <property type="match status" value="2"/>
</dbReference>
<dbReference type="InterPro" id="IPR007110">
    <property type="entry name" value="Ig-like_dom"/>
</dbReference>
<keyword evidence="4" id="KW-0677">Repeat</keyword>
<keyword evidence="2 11" id="KW-0812">Transmembrane</keyword>
<dbReference type="Pfam" id="PF00041">
    <property type="entry name" value="fn3"/>
    <property type="match status" value="2"/>
</dbReference>
<dbReference type="PANTHER" id="PTHR44170">
    <property type="entry name" value="PROTEIN SIDEKICK"/>
    <property type="match status" value="1"/>
</dbReference>
<dbReference type="InterPro" id="IPR036179">
    <property type="entry name" value="Ig-like_dom_sf"/>
</dbReference>
<feature type="transmembrane region" description="Helical" evidence="11">
    <location>
        <begin position="799"/>
        <end position="819"/>
    </location>
</feature>
<feature type="signal peptide" evidence="12">
    <location>
        <begin position="1"/>
        <end position="27"/>
    </location>
</feature>
<keyword evidence="6 11" id="KW-1133">Transmembrane helix</keyword>
<name>A0A0A9ZJ84_LYGHE</name>
<evidence type="ECO:0000256" key="1">
    <source>
        <dbReference type="ARBA" id="ARBA00004167"/>
    </source>
</evidence>
<dbReference type="Gene3D" id="2.60.40.10">
    <property type="entry name" value="Immunoglobulins"/>
    <property type="match status" value="7"/>
</dbReference>
<reference evidence="15" key="2">
    <citation type="submission" date="2014-07" db="EMBL/GenBank/DDBJ databases">
        <authorList>
            <person name="Hull J."/>
        </authorList>
    </citation>
    <scope>NUCLEOTIDE SEQUENCE</scope>
</reference>
<evidence type="ECO:0000259" key="14">
    <source>
        <dbReference type="PROSITE" id="PS50853"/>
    </source>
</evidence>
<dbReference type="EMBL" id="GBHO01000259">
    <property type="protein sequence ID" value="JAG43345.1"/>
    <property type="molecule type" value="Transcribed_RNA"/>
</dbReference>
<evidence type="ECO:0000256" key="2">
    <source>
        <dbReference type="ARBA" id="ARBA00022692"/>
    </source>
</evidence>
<keyword evidence="7 11" id="KW-0472">Membrane</keyword>
<dbReference type="SUPFAM" id="SSF49265">
    <property type="entry name" value="Fibronectin type III"/>
    <property type="match status" value="1"/>
</dbReference>
<feature type="domain" description="Ig-like" evidence="13">
    <location>
        <begin position="323"/>
        <end position="423"/>
    </location>
</feature>
<evidence type="ECO:0000259" key="13">
    <source>
        <dbReference type="PROSITE" id="PS50835"/>
    </source>
</evidence>
<feature type="domain" description="Ig-like" evidence="13">
    <location>
        <begin position="30"/>
        <end position="131"/>
    </location>
</feature>
<dbReference type="Pfam" id="PF13927">
    <property type="entry name" value="Ig_3"/>
    <property type="match status" value="2"/>
</dbReference>
<evidence type="ECO:0000256" key="4">
    <source>
        <dbReference type="ARBA" id="ARBA00022737"/>
    </source>
</evidence>
<feature type="transmembrane region" description="Helical" evidence="11">
    <location>
        <begin position="551"/>
        <end position="573"/>
    </location>
</feature>
<proteinExistence type="predicted"/>
<sequence length="906" mass="101653">MMVNAAMMILRADFLLFLITQLACVVCDEPELRILPSSATLIKPIGHQTLVTCRPFGGDISLISNIRWLDTKNRTIEPTKSETKSRISVEDMPPDSLALIISSLQENDAGTYTCVASYAGSKILSKSVEIHTIVAVTWVDAPTEQYPELGKDYKVRCKVTGKPAPRVEWRVNGVTLSGNNRLIAETDGLLIQNVEVTDDGTYTCRAFVFDTGELSERHIKVEVHIPPKFDENEMKGSMEFVEGESASITCKAEGKPSPTYKWIRSSTKENLGISSDRFSVNEHTGVLQINKVTRDDNGDFVCFASNGAGSVEHPVRVTVIIKPHVLEIRNISVAAGQEGVLECRATGNPLPVVTFRKLSSETPMIAGLQPNDERIVVHQREDRERQQAIGTLAITPLKTTDDGLYECIARNKGGNVTSNGHITVEFPPSFAHTPMNISWSWDHRPVNLTCIADSIPNATITWYLNERMIQRDPNFFIYNKGPQSSILVTPTDTKFYGAYTCLARNIHGEARHDIRLMEAHHPQEVQQAKFEVITGKHSQIYLLRTSNYLQISIYIVLYVIYLFFVATTVKFNFVEPRTDGGRPIKAYVAQYKLENQNWPEAQNKTWPVDAAYIIEHLIPQATYHFRFSALNEVGYSPWAAPLHTTMPRRSNPEEPTILNLATPPNRFAESSYGDRFEIRWKKPADNGEYIDRYDLEYCIFTGPISEVKRADGDSFKENASYKTSRLNDVLANEVKDCKTLEIRNNEQTSYALEHLEPQTLYKIELRAHNAIGFSTPGQILFRTARGDGPHSARTSDGPITTAMLIAFVVAALFVILFIVDVSCFFVNDTGLLWLACGKKSTRTPRDEETKLGSEGKELLNNGHRDGKIRIENKPMIDDGYKKDTTVEYDMKKSISRTSFVGKDSAV</sequence>
<evidence type="ECO:0000256" key="8">
    <source>
        <dbReference type="ARBA" id="ARBA00023157"/>
    </source>
</evidence>
<evidence type="ECO:0000256" key="6">
    <source>
        <dbReference type="ARBA" id="ARBA00022989"/>
    </source>
</evidence>
<feature type="domain" description="Ig-like" evidence="13">
    <location>
        <begin position="227"/>
        <end position="318"/>
    </location>
</feature>
<evidence type="ECO:0000256" key="5">
    <source>
        <dbReference type="ARBA" id="ARBA00022889"/>
    </source>
</evidence>
<keyword evidence="10" id="KW-0393">Immunoglobulin domain</keyword>
<dbReference type="CDD" id="cd00063">
    <property type="entry name" value="FN3"/>
    <property type="match status" value="2"/>
</dbReference>
<evidence type="ECO:0000256" key="11">
    <source>
        <dbReference type="SAM" id="Phobius"/>
    </source>
</evidence>
<feature type="chain" id="PRO_5002054097" evidence="12">
    <location>
        <begin position="28"/>
        <end position="906"/>
    </location>
</feature>